<sequence length="28" mass="3398">MLIGEIREIKNFLDLDRLIRETLTHNDE</sequence>
<dbReference type="AlphaFoldDB" id="A0A383AK58"/>
<reference evidence="1" key="1">
    <citation type="submission" date="2018-05" db="EMBL/GenBank/DDBJ databases">
        <authorList>
            <person name="Lanie J.A."/>
            <person name="Ng W.-L."/>
            <person name="Kazmierczak K.M."/>
            <person name="Andrzejewski T.M."/>
            <person name="Davidsen T.M."/>
            <person name="Wayne K.J."/>
            <person name="Tettelin H."/>
            <person name="Glass J.I."/>
            <person name="Rusch D."/>
            <person name="Podicherti R."/>
            <person name="Tsui H.-C.T."/>
            <person name="Winkler M.E."/>
        </authorList>
    </citation>
    <scope>NUCLEOTIDE SEQUENCE</scope>
</reference>
<evidence type="ECO:0000313" key="1">
    <source>
        <dbReference type="EMBL" id="SVE07973.1"/>
    </source>
</evidence>
<dbReference type="EMBL" id="UINC01192700">
    <property type="protein sequence ID" value="SVE07973.1"/>
    <property type="molecule type" value="Genomic_DNA"/>
</dbReference>
<name>A0A383AK58_9ZZZZ</name>
<organism evidence="1">
    <name type="scientific">marine metagenome</name>
    <dbReference type="NCBI Taxonomy" id="408172"/>
    <lineage>
        <taxon>unclassified sequences</taxon>
        <taxon>metagenomes</taxon>
        <taxon>ecological metagenomes</taxon>
    </lineage>
</organism>
<gene>
    <name evidence="1" type="ORF">METZ01_LOCUS460827</name>
</gene>
<protein>
    <submittedName>
        <fullName evidence="1">Uncharacterized protein</fullName>
    </submittedName>
</protein>
<proteinExistence type="predicted"/>
<accession>A0A383AK58</accession>